<reference evidence="8 10" key="1">
    <citation type="submission" date="2020-01" db="EMBL/GenBank/DDBJ databases">
        <authorList>
            <consortium name="DOE Joint Genome Institute"/>
            <person name="Haridas S."/>
            <person name="Albert R."/>
            <person name="Binder M."/>
            <person name="Bloem J."/>
            <person name="Labutti K."/>
            <person name="Salamov A."/>
            <person name="Andreopoulos B."/>
            <person name="Baker S.E."/>
            <person name="Barry K."/>
            <person name="Bills G."/>
            <person name="Bluhm B.H."/>
            <person name="Cannon C."/>
            <person name="Castanera R."/>
            <person name="Culley D.E."/>
            <person name="Daum C."/>
            <person name="Ezra D."/>
            <person name="Gonzalez J.B."/>
            <person name="Henrissat B."/>
            <person name="Kuo A."/>
            <person name="Liang C."/>
            <person name="Lipzen A."/>
            <person name="Lutzoni F."/>
            <person name="Magnuson J."/>
            <person name="Mondo S."/>
            <person name="Nolan M."/>
            <person name="Ohm R."/>
            <person name="Pangilinan J."/>
            <person name="Park H.-J."/>
            <person name="Ramirez L."/>
            <person name="Alfaro M."/>
            <person name="Sun H."/>
            <person name="Tritt A."/>
            <person name="Yoshinaga Y."/>
            <person name="Zwiers L.-H."/>
            <person name="Turgeon B.G."/>
            <person name="Goodwin S.B."/>
            <person name="Spatafora J.W."/>
            <person name="Crous P.W."/>
            <person name="Grigoriev I.V."/>
        </authorList>
    </citation>
    <scope>NUCLEOTIDE SEQUENCE</scope>
    <source>
        <strain evidence="8 10">CBS 781.70</strain>
    </source>
</reference>
<keyword evidence="9" id="KW-1185">Reference proteome</keyword>
<dbReference type="GO" id="GO:0071821">
    <property type="term" value="C:FANCM-MHF complex"/>
    <property type="evidence" value="ECO:0007669"/>
    <property type="project" value="TreeGrafter"/>
</dbReference>
<evidence type="ECO:0000256" key="5">
    <source>
        <dbReference type="ARBA" id="ARBA00023204"/>
    </source>
</evidence>
<dbReference type="GO" id="GO:0000712">
    <property type="term" value="P:resolution of meiotic recombination intermediates"/>
    <property type="evidence" value="ECO:0007669"/>
    <property type="project" value="TreeGrafter"/>
</dbReference>
<dbReference type="GO" id="GO:0006281">
    <property type="term" value="P:DNA repair"/>
    <property type="evidence" value="ECO:0007669"/>
    <property type="project" value="UniProtKB-KW"/>
</dbReference>
<comment type="subcellular location">
    <subcellularLocation>
        <location evidence="1">Nucleus</location>
    </subcellularLocation>
</comment>
<evidence type="ECO:0000313" key="10">
    <source>
        <dbReference type="RefSeq" id="XP_033533365.1"/>
    </source>
</evidence>
<evidence type="ECO:0000256" key="3">
    <source>
        <dbReference type="ARBA" id="ARBA00022763"/>
    </source>
</evidence>
<dbReference type="Gene3D" id="1.10.20.10">
    <property type="entry name" value="Histone, subunit A"/>
    <property type="match status" value="1"/>
</dbReference>
<keyword evidence="3" id="KW-0227">DNA damage</keyword>
<keyword evidence="4" id="KW-0238">DNA-binding</keyword>
<dbReference type="EMBL" id="ML975160">
    <property type="protein sequence ID" value="KAF1811734.1"/>
    <property type="molecule type" value="Genomic_DNA"/>
</dbReference>
<dbReference type="PANTHER" id="PTHR28680">
    <property type="entry name" value="CENTROMERE PROTEIN X"/>
    <property type="match status" value="1"/>
</dbReference>
<comment type="similarity">
    <text evidence="2">Belongs to the CENP-X/MHF2 family.</text>
</comment>
<dbReference type="InterPro" id="IPR018552">
    <property type="entry name" value="CENP-X"/>
</dbReference>
<protein>
    <recommendedName>
        <fullName evidence="11">CENP-S complex, centromere protein X</fullName>
    </recommendedName>
</protein>
<dbReference type="Pfam" id="PF09415">
    <property type="entry name" value="CENP-X"/>
    <property type="match status" value="1"/>
</dbReference>
<dbReference type="CDD" id="cd22921">
    <property type="entry name" value="HFD_CENP-X"/>
    <property type="match status" value="1"/>
</dbReference>
<dbReference type="GO" id="GO:0051382">
    <property type="term" value="P:kinetochore assembly"/>
    <property type="evidence" value="ECO:0007669"/>
    <property type="project" value="InterPro"/>
</dbReference>
<dbReference type="InterPro" id="IPR009072">
    <property type="entry name" value="Histone-fold"/>
</dbReference>
<keyword evidence="6" id="KW-0539">Nucleus</keyword>
<reference evidence="10" key="3">
    <citation type="submission" date="2025-04" db="UniProtKB">
        <authorList>
            <consortium name="RefSeq"/>
        </authorList>
    </citation>
    <scope>IDENTIFICATION</scope>
    <source>
        <strain evidence="10">CBS 781.70</strain>
    </source>
</reference>
<evidence type="ECO:0000256" key="6">
    <source>
        <dbReference type="ARBA" id="ARBA00023242"/>
    </source>
</evidence>
<accession>A0A6G1G104</accession>
<gene>
    <name evidence="8 10" type="ORF">P152DRAFT_450007</name>
</gene>
<evidence type="ECO:0000313" key="9">
    <source>
        <dbReference type="Proteomes" id="UP000504638"/>
    </source>
</evidence>
<dbReference type="Proteomes" id="UP000504638">
    <property type="component" value="Unplaced"/>
</dbReference>
<evidence type="ECO:0000313" key="8">
    <source>
        <dbReference type="EMBL" id="KAF1811734.1"/>
    </source>
</evidence>
<dbReference type="GO" id="GO:0046982">
    <property type="term" value="F:protein heterodimerization activity"/>
    <property type="evidence" value="ECO:0007669"/>
    <property type="project" value="InterPro"/>
</dbReference>
<evidence type="ECO:0000256" key="1">
    <source>
        <dbReference type="ARBA" id="ARBA00004123"/>
    </source>
</evidence>
<feature type="compositionally biased region" description="Polar residues" evidence="7">
    <location>
        <begin position="85"/>
        <end position="99"/>
    </location>
</feature>
<feature type="region of interest" description="Disordered" evidence="7">
    <location>
        <begin position="1"/>
        <end position="112"/>
    </location>
</feature>
<dbReference type="GeneID" id="54418716"/>
<organism evidence="8">
    <name type="scientific">Eremomyces bilateralis CBS 781.70</name>
    <dbReference type="NCBI Taxonomy" id="1392243"/>
    <lineage>
        <taxon>Eukaryota</taxon>
        <taxon>Fungi</taxon>
        <taxon>Dikarya</taxon>
        <taxon>Ascomycota</taxon>
        <taxon>Pezizomycotina</taxon>
        <taxon>Dothideomycetes</taxon>
        <taxon>Dothideomycetes incertae sedis</taxon>
        <taxon>Eremomycetales</taxon>
        <taxon>Eremomycetaceae</taxon>
        <taxon>Eremomyces</taxon>
    </lineage>
</organism>
<name>A0A6G1G104_9PEZI</name>
<feature type="compositionally biased region" description="Acidic residues" evidence="7">
    <location>
        <begin position="71"/>
        <end position="84"/>
    </location>
</feature>
<reference evidence="10" key="2">
    <citation type="submission" date="2020-04" db="EMBL/GenBank/DDBJ databases">
        <authorList>
            <consortium name="NCBI Genome Project"/>
        </authorList>
    </citation>
    <scope>NUCLEOTIDE SEQUENCE</scope>
    <source>
        <strain evidence="10">CBS 781.70</strain>
    </source>
</reference>
<sequence>MSSAKNTTRKGPAPFKPPSRVSDASRSARTSTKAPGQGQGRQSRDSNGLPGFSSARSSLAPMARNTSLLDLDIELDDDDDENEETNTPQQNTAETTARETPTGPVHLEGGPPPIPLKLLARLIYEGFEDKNMKIGKEALTTTSKYIETFVREAMARAAQERKDSAEDGFGGDGFLQVEDLEKLAPQLLLDF</sequence>
<dbReference type="OrthoDB" id="2500381at2759"/>
<dbReference type="RefSeq" id="XP_033533365.1">
    <property type="nucleotide sequence ID" value="XM_033678146.1"/>
</dbReference>
<keyword evidence="5" id="KW-0234">DNA repair</keyword>
<evidence type="ECO:0008006" key="11">
    <source>
        <dbReference type="Google" id="ProtNLM"/>
    </source>
</evidence>
<dbReference type="AlphaFoldDB" id="A0A6G1G104"/>
<feature type="compositionally biased region" description="Polar residues" evidence="7">
    <location>
        <begin position="22"/>
        <end position="34"/>
    </location>
</feature>
<evidence type="ECO:0000256" key="4">
    <source>
        <dbReference type="ARBA" id="ARBA00023125"/>
    </source>
</evidence>
<dbReference type="GO" id="GO:0003677">
    <property type="term" value="F:DNA binding"/>
    <property type="evidence" value="ECO:0007669"/>
    <property type="project" value="UniProtKB-KW"/>
</dbReference>
<dbReference type="PANTHER" id="PTHR28680:SF1">
    <property type="entry name" value="CENTROMERE PROTEIN X"/>
    <property type="match status" value="1"/>
</dbReference>
<dbReference type="GO" id="GO:0031297">
    <property type="term" value="P:replication fork processing"/>
    <property type="evidence" value="ECO:0007669"/>
    <property type="project" value="TreeGrafter"/>
</dbReference>
<proteinExistence type="inferred from homology"/>
<evidence type="ECO:0000256" key="2">
    <source>
        <dbReference type="ARBA" id="ARBA00009359"/>
    </source>
</evidence>
<evidence type="ECO:0000256" key="7">
    <source>
        <dbReference type="SAM" id="MobiDB-lite"/>
    </source>
</evidence>